<reference evidence="2" key="1">
    <citation type="submission" date="2022-11" db="EMBL/GenBank/DDBJ databases">
        <title>WGS of Natronobacillus azotifigens 24KS-1, an anaerobic diazotrophic haloalkaliphile from soda-rich habitats.</title>
        <authorList>
            <person name="Sorokin D.Y."/>
            <person name="Merkel A.Y."/>
        </authorList>
    </citation>
    <scope>NUCLEOTIDE SEQUENCE</scope>
    <source>
        <strain evidence="2">24KS-1</strain>
    </source>
</reference>
<dbReference type="EMBL" id="JAPRAT010000001">
    <property type="protein sequence ID" value="MCZ0701628.1"/>
    <property type="molecule type" value="Genomic_DNA"/>
</dbReference>
<keyword evidence="3" id="KW-1185">Reference proteome</keyword>
<accession>A0A9J6R8Q9</accession>
<evidence type="ECO:0000313" key="3">
    <source>
        <dbReference type="Proteomes" id="UP001084197"/>
    </source>
</evidence>
<name>A0A9J6R8Q9_9BACI</name>
<dbReference type="GO" id="GO:0005975">
    <property type="term" value="P:carbohydrate metabolic process"/>
    <property type="evidence" value="ECO:0007669"/>
    <property type="project" value="InterPro"/>
</dbReference>
<organism evidence="2 3">
    <name type="scientific">Natronobacillus azotifigens</name>
    <dbReference type="NCBI Taxonomy" id="472978"/>
    <lineage>
        <taxon>Bacteria</taxon>
        <taxon>Bacillati</taxon>
        <taxon>Bacillota</taxon>
        <taxon>Bacilli</taxon>
        <taxon>Bacillales</taxon>
        <taxon>Bacillaceae</taxon>
        <taxon>Natronobacillus</taxon>
    </lineage>
</organism>
<dbReference type="PROSITE" id="PS51677">
    <property type="entry name" value="NODB"/>
    <property type="match status" value="1"/>
</dbReference>
<dbReference type="PANTHER" id="PTHR10587:SF125">
    <property type="entry name" value="POLYSACCHARIDE DEACETYLASE YHEN-RELATED"/>
    <property type="match status" value="1"/>
</dbReference>
<protein>
    <submittedName>
        <fullName evidence="2">Polysaccharide deacetylase family protein</fullName>
    </submittedName>
</protein>
<comment type="caution">
    <text evidence="2">The sequence shown here is derived from an EMBL/GenBank/DDBJ whole genome shotgun (WGS) entry which is preliminary data.</text>
</comment>
<dbReference type="RefSeq" id="WP_268778398.1">
    <property type="nucleotide sequence ID" value="NZ_JAPRAT010000001.1"/>
</dbReference>
<dbReference type="InterPro" id="IPR002509">
    <property type="entry name" value="NODB_dom"/>
</dbReference>
<proteinExistence type="predicted"/>
<dbReference type="Gene3D" id="3.20.20.370">
    <property type="entry name" value="Glycoside hydrolase/deacetylase"/>
    <property type="match status" value="1"/>
</dbReference>
<dbReference type="AlphaFoldDB" id="A0A9J6R8Q9"/>
<gene>
    <name evidence="2" type="ORF">OWO01_00190</name>
</gene>
<dbReference type="Pfam" id="PF01522">
    <property type="entry name" value="Polysacc_deac_1"/>
    <property type="match status" value="1"/>
</dbReference>
<evidence type="ECO:0000313" key="2">
    <source>
        <dbReference type="EMBL" id="MCZ0701628.1"/>
    </source>
</evidence>
<dbReference type="InterPro" id="IPR050248">
    <property type="entry name" value="Polysacc_deacetylase_ArnD"/>
</dbReference>
<dbReference type="GO" id="GO:0016810">
    <property type="term" value="F:hydrolase activity, acting on carbon-nitrogen (but not peptide) bonds"/>
    <property type="evidence" value="ECO:0007669"/>
    <property type="project" value="InterPro"/>
</dbReference>
<dbReference type="Proteomes" id="UP001084197">
    <property type="component" value="Unassembled WGS sequence"/>
</dbReference>
<dbReference type="SUPFAM" id="SSF88713">
    <property type="entry name" value="Glycoside hydrolase/deacetylase"/>
    <property type="match status" value="1"/>
</dbReference>
<dbReference type="InterPro" id="IPR011330">
    <property type="entry name" value="Glyco_hydro/deAcase_b/a-brl"/>
</dbReference>
<sequence length="271" mass="30821">MTKNTCKWILFGFIFLFLGPFLGITPSSATPQREDFPNPEGGSELTERVRYPVSNYILQERYPEIMVLSGDRTKNQIALTFDDGPDPRFTPDVLDVLKEYDVQATFFVTGARAEEYPDLLQRINEEGHIIGNHTYGHPNLVEKADLDVLESEVKRTEDIIAGFVGYRTKLFRAPYGFLYNELVETLGELNYSVVGWTVDSLDWQESEPEVISYNVLSNVHPGAIILMHDGAEWEGDRTNTIKSLHRIIPTLKDQGLEFVTVPELVDIAYQQ</sequence>
<feature type="domain" description="NodB homology" evidence="1">
    <location>
        <begin position="75"/>
        <end position="259"/>
    </location>
</feature>
<dbReference type="CDD" id="cd10917">
    <property type="entry name" value="CE4_NodB_like_6s_7s"/>
    <property type="match status" value="1"/>
</dbReference>
<evidence type="ECO:0000259" key="1">
    <source>
        <dbReference type="PROSITE" id="PS51677"/>
    </source>
</evidence>
<dbReference type="PANTHER" id="PTHR10587">
    <property type="entry name" value="GLYCOSYL TRANSFERASE-RELATED"/>
    <property type="match status" value="1"/>
</dbReference>